<accession>A0ABD1M6X2</accession>
<dbReference type="InterPro" id="IPR009072">
    <property type="entry name" value="Histone-fold"/>
</dbReference>
<dbReference type="InterPro" id="IPR032454">
    <property type="entry name" value="Histone_H2A_C"/>
</dbReference>
<comment type="similarity">
    <text evidence="3 8">Belongs to the histone H2A family.</text>
</comment>
<feature type="region of interest" description="Disordered" evidence="9">
    <location>
        <begin position="1"/>
        <end position="23"/>
    </location>
</feature>
<evidence type="ECO:0000256" key="9">
    <source>
        <dbReference type="SAM" id="MobiDB-lite"/>
    </source>
</evidence>
<evidence type="ECO:0000256" key="7">
    <source>
        <dbReference type="ARBA" id="ARBA00023269"/>
    </source>
</evidence>
<dbReference type="SUPFAM" id="SSF47113">
    <property type="entry name" value="Histone-fold"/>
    <property type="match status" value="1"/>
</dbReference>
<evidence type="ECO:0000256" key="2">
    <source>
        <dbReference type="ARBA" id="ARBA00004286"/>
    </source>
</evidence>
<dbReference type="AlphaFoldDB" id="A0ABD1M6X2"/>
<evidence type="ECO:0000256" key="5">
    <source>
        <dbReference type="ARBA" id="ARBA00023125"/>
    </source>
</evidence>
<keyword evidence="5 8" id="KW-0238">DNA-binding</keyword>
<dbReference type="Pfam" id="PF00125">
    <property type="entry name" value="Histone"/>
    <property type="match status" value="1"/>
</dbReference>
<comment type="caution">
    <text evidence="12">The sequence shown here is derived from an EMBL/GenBank/DDBJ whole genome shotgun (WGS) entry which is preliminary data.</text>
</comment>
<dbReference type="InterPro" id="IPR002119">
    <property type="entry name" value="Histone_H2A"/>
</dbReference>
<dbReference type="GO" id="GO:0003677">
    <property type="term" value="F:DNA binding"/>
    <property type="evidence" value="ECO:0007669"/>
    <property type="project" value="UniProtKB-KW"/>
</dbReference>
<dbReference type="PROSITE" id="PS00046">
    <property type="entry name" value="HISTONE_H2A"/>
    <property type="match status" value="1"/>
</dbReference>
<evidence type="ECO:0000256" key="6">
    <source>
        <dbReference type="ARBA" id="ARBA00023242"/>
    </source>
</evidence>
<dbReference type="PANTHER" id="PTHR23430">
    <property type="entry name" value="HISTONE H2A"/>
    <property type="match status" value="1"/>
</dbReference>
<organism evidence="12 13">
    <name type="scientific">Flemingia macrophylla</name>
    <dbReference type="NCBI Taxonomy" id="520843"/>
    <lineage>
        <taxon>Eukaryota</taxon>
        <taxon>Viridiplantae</taxon>
        <taxon>Streptophyta</taxon>
        <taxon>Embryophyta</taxon>
        <taxon>Tracheophyta</taxon>
        <taxon>Spermatophyta</taxon>
        <taxon>Magnoliopsida</taxon>
        <taxon>eudicotyledons</taxon>
        <taxon>Gunneridae</taxon>
        <taxon>Pentapetalae</taxon>
        <taxon>rosids</taxon>
        <taxon>fabids</taxon>
        <taxon>Fabales</taxon>
        <taxon>Fabaceae</taxon>
        <taxon>Papilionoideae</taxon>
        <taxon>50 kb inversion clade</taxon>
        <taxon>NPAAA clade</taxon>
        <taxon>indigoferoid/millettioid clade</taxon>
        <taxon>Phaseoleae</taxon>
        <taxon>Flemingia</taxon>
    </lineage>
</organism>
<name>A0ABD1M6X2_9FABA</name>
<dbReference type="GO" id="GO:0005634">
    <property type="term" value="C:nucleus"/>
    <property type="evidence" value="ECO:0007669"/>
    <property type="project" value="UniProtKB-SubCell"/>
</dbReference>
<evidence type="ECO:0000256" key="8">
    <source>
        <dbReference type="RuleBase" id="RU003767"/>
    </source>
</evidence>
<gene>
    <name evidence="12" type="ORF">Fmac_019141</name>
</gene>
<dbReference type="PRINTS" id="PR00620">
    <property type="entry name" value="HISTONEH2A"/>
</dbReference>
<protein>
    <recommendedName>
        <fullName evidence="8">Histone H2A</fullName>
    </recommendedName>
</protein>
<dbReference type="Gene3D" id="1.10.20.10">
    <property type="entry name" value="Histone, subunit A"/>
    <property type="match status" value="1"/>
</dbReference>
<keyword evidence="7 8" id="KW-0544">Nucleosome core</keyword>
<evidence type="ECO:0000259" key="10">
    <source>
        <dbReference type="Pfam" id="PF00125"/>
    </source>
</evidence>
<keyword evidence="4 8" id="KW-0158">Chromosome</keyword>
<dbReference type="FunFam" id="1.10.20.10:FF:000013">
    <property type="entry name" value="Core histone macro-H2A"/>
    <property type="match status" value="1"/>
</dbReference>
<evidence type="ECO:0000313" key="12">
    <source>
        <dbReference type="EMBL" id="KAL2331560.1"/>
    </source>
</evidence>
<feature type="domain" description="Core Histone H2A/H2B/H3" evidence="10">
    <location>
        <begin position="14"/>
        <end position="89"/>
    </location>
</feature>
<evidence type="ECO:0000256" key="4">
    <source>
        <dbReference type="ARBA" id="ARBA00022454"/>
    </source>
</evidence>
<dbReference type="InterPro" id="IPR032458">
    <property type="entry name" value="Histone_H2A_CS"/>
</dbReference>
<dbReference type="GO" id="GO:0000786">
    <property type="term" value="C:nucleosome"/>
    <property type="evidence" value="ECO:0007669"/>
    <property type="project" value="UniProtKB-KW"/>
</dbReference>
<comment type="subcellular location">
    <subcellularLocation>
        <location evidence="2">Chromosome</location>
    </subcellularLocation>
    <subcellularLocation>
        <location evidence="1 8">Nucleus</location>
    </subcellularLocation>
</comment>
<dbReference type="EMBL" id="JBGMDY010000006">
    <property type="protein sequence ID" value="KAL2331560.1"/>
    <property type="molecule type" value="Genomic_DNA"/>
</dbReference>
<proteinExistence type="inferred from homology"/>
<keyword evidence="6 8" id="KW-0539">Nucleus</keyword>
<evidence type="ECO:0000313" key="13">
    <source>
        <dbReference type="Proteomes" id="UP001603857"/>
    </source>
</evidence>
<dbReference type="SMART" id="SM00414">
    <property type="entry name" value="H2A"/>
    <property type="match status" value="1"/>
</dbReference>
<feature type="domain" description="Histone H2A C-terminal" evidence="11">
    <location>
        <begin position="93"/>
        <end position="126"/>
    </location>
</feature>
<reference evidence="12 13" key="1">
    <citation type="submission" date="2024-08" db="EMBL/GenBank/DDBJ databases">
        <title>Insights into the chromosomal genome structure of Flemingia macrophylla.</title>
        <authorList>
            <person name="Ding Y."/>
            <person name="Zhao Y."/>
            <person name="Bi W."/>
            <person name="Wu M."/>
            <person name="Zhao G."/>
            <person name="Gong Y."/>
            <person name="Li W."/>
            <person name="Zhang P."/>
        </authorList>
    </citation>
    <scope>NUCLEOTIDE SEQUENCE [LARGE SCALE GENOMIC DNA]</scope>
    <source>
        <strain evidence="12">DYQJB</strain>
        <tissue evidence="12">Leaf</tissue>
    </source>
</reference>
<evidence type="ECO:0000256" key="1">
    <source>
        <dbReference type="ARBA" id="ARBA00004123"/>
    </source>
</evidence>
<comment type="subunit">
    <text evidence="8">The nucleosome is a histone octamer containing two molecules each of H2A, H2B, H3 and H4 assembled in one H3-H4 heterotetramer and two H2A-H2B heterodimers. The octamer wraps approximately 147 bp of DNA.</text>
</comment>
<dbReference type="CDD" id="cd00074">
    <property type="entry name" value="HFD_H2A"/>
    <property type="match status" value="1"/>
</dbReference>
<evidence type="ECO:0000259" key="11">
    <source>
        <dbReference type="Pfam" id="PF16211"/>
    </source>
</evidence>
<keyword evidence="13" id="KW-1185">Reference proteome</keyword>
<sequence>MAGQVKSPESNVTKKGTSRSKKAGLHFPVGRVARFLKVSKYAERIGSGAPVYLASVLEYLAAEVLELAGNIAKDNKKTRIMPHHIQLAVGNDEELSKLLKDVIIANGGVMPNIHSSLLPKKGGTSKGVGTSKGLDVNVDF</sequence>
<evidence type="ECO:0000256" key="3">
    <source>
        <dbReference type="ARBA" id="ARBA00010691"/>
    </source>
</evidence>
<dbReference type="Pfam" id="PF16211">
    <property type="entry name" value="Histone_H2A_C"/>
    <property type="match status" value="1"/>
</dbReference>
<dbReference type="InterPro" id="IPR007125">
    <property type="entry name" value="H2A/H2B/H3"/>
</dbReference>
<dbReference type="Proteomes" id="UP001603857">
    <property type="component" value="Unassembled WGS sequence"/>
</dbReference>